<dbReference type="Pfam" id="PF00059">
    <property type="entry name" value="Lectin_C"/>
    <property type="match status" value="1"/>
</dbReference>
<dbReference type="PROSITE" id="PS50041">
    <property type="entry name" value="C_TYPE_LECTIN_2"/>
    <property type="match status" value="1"/>
</dbReference>
<organism evidence="4 5">
    <name type="scientific">Xiphophorus maculatus</name>
    <name type="common">Southern platyfish</name>
    <name type="synonym">Platypoecilus maculatus</name>
    <dbReference type="NCBI Taxonomy" id="8083"/>
    <lineage>
        <taxon>Eukaryota</taxon>
        <taxon>Metazoa</taxon>
        <taxon>Chordata</taxon>
        <taxon>Craniata</taxon>
        <taxon>Vertebrata</taxon>
        <taxon>Euteleostomi</taxon>
        <taxon>Actinopterygii</taxon>
        <taxon>Neopterygii</taxon>
        <taxon>Teleostei</taxon>
        <taxon>Neoteleostei</taxon>
        <taxon>Acanthomorphata</taxon>
        <taxon>Ovalentaria</taxon>
        <taxon>Atherinomorphae</taxon>
        <taxon>Cyprinodontiformes</taxon>
        <taxon>Poeciliidae</taxon>
        <taxon>Poeciliinae</taxon>
        <taxon>Xiphophorus</taxon>
    </lineage>
</organism>
<accession>A0A3B5Q734</accession>
<dbReference type="InParanoid" id="A0A3B5Q734"/>
<reference evidence="4" key="4">
    <citation type="submission" date="2025-09" db="UniProtKB">
        <authorList>
            <consortium name="Ensembl"/>
        </authorList>
    </citation>
    <scope>IDENTIFICATION</scope>
    <source>
        <strain evidence="4">JP 163 A</strain>
    </source>
</reference>
<comment type="subcellular location">
    <subcellularLocation>
        <location evidence="1">Cell membrane</location>
        <topology evidence="1">Single-pass type II membrane protein</topology>
    </subcellularLocation>
</comment>
<name>A0A3B5Q734_XIPMA</name>
<feature type="coiled-coil region" evidence="2">
    <location>
        <begin position="6"/>
        <end position="40"/>
    </location>
</feature>
<dbReference type="GO" id="GO:0005886">
    <property type="term" value="C:plasma membrane"/>
    <property type="evidence" value="ECO:0007669"/>
    <property type="project" value="UniProtKB-SubCell"/>
</dbReference>
<dbReference type="SUPFAM" id="SSF56436">
    <property type="entry name" value="C-type lectin-like"/>
    <property type="match status" value="1"/>
</dbReference>
<evidence type="ECO:0000313" key="5">
    <source>
        <dbReference type="Proteomes" id="UP000002852"/>
    </source>
</evidence>
<dbReference type="InterPro" id="IPR016186">
    <property type="entry name" value="C-type_lectin-like/link_sf"/>
</dbReference>
<reference evidence="4" key="3">
    <citation type="submission" date="2025-08" db="UniProtKB">
        <authorList>
            <consortium name="Ensembl"/>
        </authorList>
    </citation>
    <scope>IDENTIFICATION</scope>
    <source>
        <strain evidence="4">JP 163 A</strain>
    </source>
</reference>
<keyword evidence="5" id="KW-1185">Reference proteome</keyword>
<evidence type="ECO:0000256" key="1">
    <source>
        <dbReference type="ARBA" id="ARBA00004401"/>
    </source>
</evidence>
<feature type="domain" description="C-type lectin" evidence="3">
    <location>
        <begin position="71"/>
        <end position="190"/>
    </location>
</feature>
<keyword evidence="2" id="KW-0175">Coiled coil</keyword>
<dbReference type="Ensembl" id="ENSXMAT00000040145.1">
    <property type="protein sequence ID" value="ENSXMAP00000027628.1"/>
    <property type="gene ID" value="ENSXMAG00000022882.1"/>
</dbReference>
<dbReference type="AlphaFoldDB" id="A0A3B5Q734"/>
<dbReference type="InterPro" id="IPR001304">
    <property type="entry name" value="C-type_lectin-like"/>
</dbReference>
<dbReference type="GeneTree" id="ENSGT00940000167246"/>
<dbReference type="Gene3D" id="3.10.100.10">
    <property type="entry name" value="Mannose-Binding Protein A, subunit A"/>
    <property type="match status" value="1"/>
</dbReference>
<dbReference type="PANTHER" id="PTHR45710:SF26">
    <property type="entry name" value="RH26557P"/>
    <property type="match status" value="1"/>
</dbReference>
<dbReference type="Proteomes" id="UP000002852">
    <property type="component" value="Unassembled WGS sequence"/>
</dbReference>
<evidence type="ECO:0000256" key="2">
    <source>
        <dbReference type="SAM" id="Coils"/>
    </source>
</evidence>
<dbReference type="InterPro" id="IPR050828">
    <property type="entry name" value="C-type_lectin/matrix_domain"/>
</dbReference>
<sequence>MQQTEINNLIKENERVTEENKMMQNKNKELSRERDDLNKTLGIIQTFDDFPVKDYCSDKGCKPCQNNWILFQKKCYFFFEGPAHWKTWTESRKFCQDNHADLVVIDDLEEQEFVSNHTKHYYDDFHGYWMGLHQTNNNWTWVDGRRDTLGFWMKKVFGTPGPAALLIPGGNLTENWDKAEDKFNNKFICSGRRRRTVNQNQEHC</sequence>
<dbReference type="SMART" id="SM00034">
    <property type="entry name" value="CLECT"/>
    <property type="match status" value="1"/>
</dbReference>
<proteinExistence type="predicted"/>
<reference evidence="5" key="2">
    <citation type="journal article" date="2013" name="Nat. Genet.">
        <title>The genome of the platyfish, Xiphophorus maculatus, provides insights into evolutionary adaptation and several complex traits.</title>
        <authorList>
            <person name="Schartl M."/>
            <person name="Walter R.B."/>
            <person name="Shen Y."/>
            <person name="Garcia T."/>
            <person name="Catchen J."/>
            <person name="Amores A."/>
            <person name="Braasch I."/>
            <person name="Chalopin D."/>
            <person name="Volff J.N."/>
            <person name="Lesch K.P."/>
            <person name="Bisazza A."/>
            <person name="Minx P."/>
            <person name="Hillier L."/>
            <person name="Wilson R.K."/>
            <person name="Fuerstenberg S."/>
            <person name="Boore J."/>
            <person name="Searle S."/>
            <person name="Postlethwait J.H."/>
            <person name="Warren W.C."/>
        </authorList>
    </citation>
    <scope>NUCLEOTIDE SEQUENCE [LARGE SCALE GENOMIC DNA]</scope>
    <source>
        <strain evidence="5">JP 163 A</strain>
    </source>
</reference>
<protein>
    <submittedName>
        <fullName evidence="4">C-type lectin domain family 12 member B-like</fullName>
    </submittedName>
</protein>
<evidence type="ECO:0000259" key="3">
    <source>
        <dbReference type="PROSITE" id="PS50041"/>
    </source>
</evidence>
<dbReference type="PANTHER" id="PTHR45710">
    <property type="entry name" value="C-TYPE LECTIN DOMAIN-CONTAINING PROTEIN 180"/>
    <property type="match status" value="1"/>
</dbReference>
<dbReference type="OMA" id="RINNTWV"/>
<reference evidence="5" key="1">
    <citation type="submission" date="2012-01" db="EMBL/GenBank/DDBJ databases">
        <authorList>
            <person name="Walter R."/>
            <person name="Schartl M."/>
            <person name="Warren W."/>
        </authorList>
    </citation>
    <scope>NUCLEOTIDE SEQUENCE [LARGE SCALE GENOMIC DNA]</scope>
    <source>
        <strain evidence="5">JP 163 A</strain>
    </source>
</reference>
<evidence type="ECO:0000313" key="4">
    <source>
        <dbReference type="Ensembl" id="ENSXMAP00000027628.1"/>
    </source>
</evidence>
<dbReference type="InterPro" id="IPR016187">
    <property type="entry name" value="CTDL_fold"/>
</dbReference>